<dbReference type="PROSITE" id="PS50263">
    <property type="entry name" value="CN_HYDROLASE"/>
    <property type="match status" value="1"/>
</dbReference>
<keyword evidence="8 9" id="KW-0012">Acyltransferase</keyword>
<evidence type="ECO:0000313" key="11">
    <source>
        <dbReference type="EMBL" id="GAA3867762.1"/>
    </source>
</evidence>
<dbReference type="InterPro" id="IPR036526">
    <property type="entry name" value="C-N_Hydrolase_sf"/>
</dbReference>
<feature type="transmembrane region" description="Helical" evidence="9">
    <location>
        <begin position="82"/>
        <end position="106"/>
    </location>
</feature>
<comment type="function">
    <text evidence="9">Catalyzes the phospholipid dependent N-acylation of the N-terminal cysteine of apolipoprotein, the last step in lipoprotein maturation.</text>
</comment>
<dbReference type="InterPro" id="IPR004563">
    <property type="entry name" value="Apolipo_AcylTrfase"/>
</dbReference>
<dbReference type="EC" id="2.3.1.269" evidence="9"/>
<dbReference type="RefSeq" id="WP_344846402.1">
    <property type="nucleotide sequence ID" value="NZ_BAABDF010000007.1"/>
</dbReference>
<feature type="domain" description="CN hydrolase" evidence="10">
    <location>
        <begin position="215"/>
        <end position="450"/>
    </location>
</feature>
<name>A0ABP7K6Y1_9RHOB</name>
<dbReference type="SUPFAM" id="SSF56317">
    <property type="entry name" value="Carbon-nitrogen hydrolase"/>
    <property type="match status" value="1"/>
</dbReference>
<dbReference type="Pfam" id="PF20154">
    <property type="entry name" value="LNT_N"/>
    <property type="match status" value="1"/>
</dbReference>
<keyword evidence="7 9" id="KW-0472">Membrane</keyword>
<keyword evidence="4 9" id="KW-0808">Transferase</keyword>
<evidence type="ECO:0000256" key="3">
    <source>
        <dbReference type="ARBA" id="ARBA00022475"/>
    </source>
</evidence>
<feature type="transmembrane region" description="Helical" evidence="9">
    <location>
        <begin position="463"/>
        <end position="482"/>
    </location>
</feature>
<accession>A0ABP7K6Y1</accession>
<dbReference type="PANTHER" id="PTHR38686:SF1">
    <property type="entry name" value="APOLIPOPROTEIN N-ACYLTRANSFERASE"/>
    <property type="match status" value="1"/>
</dbReference>
<keyword evidence="12" id="KW-1185">Reference proteome</keyword>
<evidence type="ECO:0000256" key="2">
    <source>
        <dbReference type="ARBA" id="ARBA00010065"/>
    </source>
</evidence>
<keyword evidence="3 9" id="KW-1003">Cell membrane</keyword>
<comment type="catalytic activity">
    <reaction evidence="9">
        <text>N-terminal S-1,2-diacyl-sn-glyceryl-L-cysteinyl-[lipoprotein] + a glycerophospholipid = N-acyl-S-1,2-diacyl-sn-glyceryl-L-cysteinyl-[lipoprotein] + a 2-acyl-sn-glycero-3-phospholipid + H(+)</text>
        <dbReference type="Rhea" id="RHEA:48228"/>
        <dbReference type="Rhea" id="RHEA-COMP:14681"/>
        <dbReference type="Rhea" id="RHEA-COMP:14684"/>
        <dbReference type="ChEBI" id="CHEBI:15378"/>
        <dbReference type="ChEBI" id="CHEBI:136912"/>
        <dbReference type="ChEBI" id="CHEBI:140656"/>
        <dbReference type="ChEBI" id="CHEBI:140657"/>
        <dbReference type="ChEBI" id="CHEBI:140660"/>
        <dbReference type="EC" id="2.3.1.269"/>
    </reaction>
</comment>
<evidence type="ECO:0000256" key="7">
    <source>
        <dbReference type="ARBA" id="ARBA00023136"/>
    </source>
</evidence>
<dbReference type="PANTHER" id="PTHR38686">
    <property type="entry name" value="APOLIPOPROTEIN N-ACYLTRANSFERASE"/>
    <property type="match status" value="1"/>
</dbReference>
<evidence type="ECO:0000256" key="1">
    <source>
        <dbReference type="ARBA" id="ARBA00004651"/>
    </source>
</evidence>
<dbReference type="InterPro" id="IPR045378">
    <property type="entry name" value="LNT_N"/>
</dbReference>
<sequence>MEWRLRRLLAALGGVAVAFGQAPLSAWPVAFVGLTIGVVLWARSNSARDAGWTGWVFGLGAFVVSLTWLANPFLVEPWRHGWMIPFALFAMSGGLALFWGAAFYLAKRFDLGLAGLVALWGALELARGWVFTGFPWALPGYIWLDTPLAALSAWSGPYGLTLISFALAALAAAAVLRRNAPALLGFVVVAGALTTVGVILDQPAPAPTDHVVRVVQPNAKQHLKWDPAYTDMFFDTALALTPSRAADLVVWPETSIATPLDGAGRELVAVAQAAGKARAIVGLNRVDLWQGYNSAILLDATGAPEQIYDKRHLVPFGEYIPLPGLLETIGLQAFTARNGYGYSAGAAPVIFDTPIGRALPLICYEAIFPRDLRTESRPDYLLQITNDAWFGTYSGPQQSLAQARFRSIETGLPMVRAANTGISAIIDARGDVVASLPLGEAGAIEAALPQPLPETPYARRGEWPVIVSFIILLLIGGISRRVRTRSGY</sequence>
<dbReference type="Pfam" id="PF00795">
    <property type="entry name" value="CN_hydrolase"/>
    <property type="match status" value="1"/>
</dbReference>
<dbReference type="CDD" id="cd07571">
    <property type="entry name" value="ALP_N-acyl_transferase"/>
    <property type="match status" value="1"/>
</dbReference>
<feature type="transmembrane region" description="Helical" evidence="9">
    <location>
        <begin position="183"/>
        <end position="200"/>
    </location>
</feature>
<dbReference type="EMBL" id="BAABDF010000007">
    <property type="protein sequence ID" value="GAA3867762.1"/>
    <property type="molecule type" value="Genomic_DNA"/>
</dbReference>
<comment type="subcellular location">
    <subcellularLocation>
        <location evidence="1 9">Cell membrane</location>
        <topology evidence="1 9">Multi-pass membrane protein</topology>
    </subcellularLocation>
</comment>
<reference evidence="12" key="1">
    <citation type="journal article" date="2019" name="Int. J. Syst. Evol. Microbiol.">
        <title>The Global Catalogue of Microorganisms (GCM) 10K type strain sequencing project: providing services to taxonomists for standard genome sequencing and annotation.</title>
        <authorList>
            <consortium name="The Broad Institute Genomics Platform"/>
            <consortium name="The Broad Institute Genome Sequencing Center for Infectious Disease"/>
            <person name="Wu L."/>
            <person name="Ma J."/>
        </authorList>
    </citation>
    <scope>NUCLEOTIDE SEQUENCE [LARGE SCALE GENOMIC DNA]</scope>
    <source>
        <strain evidence="12">JCM 17190</strain>
    </source>
</reference>
<evidence type="ECO:0000256" key="9">
    <source>
        <dbReference type="HAMAP-Rule" id="MF_01148"/>
    </source>
</evidence>
<dbReference type="NCBIfam" id="TIGR00546">
    <property type="entry name" value="lnt"/>
    <property type="match status" value="1"/>
</dbReference>
<keyword evidence="6 9" id="KW-1133">Transmembrane helix</keyword>
<feature type="transmembrane region" description="Helical" evidence="9">
    <location>
        <begin position="158"/>
        <end position="176"/>
    </location>
</feature>
<evidence type="ECO:0000256" key="5">
    <source>
        <dbReference type="ARBA" id="ARBA00022692"/>
    </source>
</evidence>
<evidence type="ECO:0000256" key="4">
    <source>
        <dbReference type="ARBA" id="ARBA00022679"/>
    </source>
</evidence>
<evidence type="ECO:0000259" key="10">
    <source>
        <dbReference type="PROSITE" id="PS50263"/>
    </source>
</evidence>
<evidence type="ECO:0000313" key="12">
    <source>
        <dbReference type="Proteomes" id="UP001399917"/>
    </source>
</evidence>
<gene>
    <name evidence="9 11" type="primary">lnt</name>
    <name evidence="11" type="ORF">GCM10022404_17370</name>
</gene>
<comment type="pathway">
    <text evidence="9">Protein modification; lipoprotein biosynthesis (N-acyl transfer).</text>
</comment>
<comment type="similarity">
    <text evidence="2 9">Belongs to the CN hydrolase family. Apolipoprotein N-acyltransferase subfamily.</text>
</comment>
<evidence type="ECO:0000256" key="6">
    <source>
        <dbReference type="ARBA" id="ARBA00022989"/>
    </source>
</evidence>
<feature type="transmembrane region" description="Helical" evidence="9">
    <location>
        <begin position="52"/>
        <end position="70"/>
    </location>
</feature>
<dbReference type="Proteomes" id="UP001399917">
    <property type="component" value="Unassembled WGS sequence"/>
</dbReference>
<dbReference type="Gene3D" id="3.60.110.10">
    <property type="entry name" value="Carbon-nitrogen hydrolase"/>
    <property type="match status" value="1"/>
</dbReference>
<feature type="transmembrane region" description="Helical" evidence="9">
    <location>
        <begin position="30"/>
        <end position="45"/>
    </location>
</feature>
<dbReference type="HAMAP" id="MF_01148">
    <property type="entry name" value="Lnt"/>
    <property type="match status" value="1"/>
</dbReference>
<comment type="caution">
    <text evidence="11">The sequence shown here is derived from an EMBL/GenBank/DDBJ whole genome shotgun (WGS) entry which is preliminary data.</text>
</comment>
<protein>
    <recommendedName>
        <fullName evidence="9">Apolipoprotein N-acyltransferase</fullName>
        <shortName evidence="9">ALP N-acyltransferase</shortName>
        <ecNumber evidence="9">2.3.1.269</ecNumber>
    </recommendedName>
</protein>
<proteinExistence type="inferred from homology"/>
<dbReference type="InterPro" id="IPR003010">
    <property type="entry name" value="C-N_Hydrolase"/>
</dbReference>
<evidence type="ECO:0000256" key="8">
    <source>
        <dbReference type="ARBA" id="ARBA00023315"/>
    </source>
</evidence>
<organism evidence="11 12">
    <name type="scientific">Celeribacter arenosi</name>
    <dbReference type="NCBI Taxonomy" id="792649"/>
    <lineage>
        <taxon>Bacteria</taxon>
        <taxon>Pseudomonadati</taxon>
        <taxon>Pseudomonadota</taxon>
        <taxon>Alphaproteobacteria</taxon>
        <taxon>Rhodobacterales</taxon>
        <taxon>Roseobacteraceae</taxon>
        <taxon>Celeribacter</taxon>
    </lineage>
</organism>
<feature type="transmembrane region" description="Helical" evidence="9">
    <location>
        <begin position="113"/>
        <end position="138"/>
    </location>
</feature>
<keyword evidence="5 9" id="KW-0812">Transmembrane</keyword>